<dbReference type="GO" id="GO:0015035">
    <property type="term" value="F:protein-disulfide reductase activity"/>
    <property type="evidence" value="ECO:0007669"/>
    <property type="project" value="TreeGrafter"/>
</dbReference>
<evidence type="ECO:0000313" key="4">
    <source>
        <dbReference type="Proteomes" id="UP000653472"/>
    </source>
</evidence>
<dbReference type="PANTHER" id="PTHR32234:SF0">
    <property type="entry name" value="THIOL:DISULFIDE INTERCHANGE PROTEIN DSBD"/>
    <property type="match status" value="1"/>
</dbReference>
<evidence type="ECO:0000256" key="1">
    <source>
        <dbReference type="SAM" id="SignalP"/>
    </source>
</evidence>
<name>A0A969W9Y3_9GAMM</name>
<protein>
    <recommendedName>
        <fullName evidence="2">Thiol:disulfide interchange protein DsbD N-terminal domain-containing protein</fullName>
    </recommendedName>
</protein>
<dbReference type="RefSeq" id="WP_168146878.1">
    <property type="nucleotide sequence ID" value="NZ_JAAVXB010000002.1"/>
</dbReference>
<keyword evidence="1" id="KW-0732">Signal</keyword>
<dbReference type="EMBL" id="JAAVXB010000002">
    <property type="protein sequence ID" value="NKF21631.1"/>
    <property type="molecule type" value="Genomic_DNA"/>
</dbReference>
<feature type="chain" id="PRO_5037006619" description="Thiol:disulfide interchange protein DsbD N-terminal domain-containing protein" evidence="1">
    <location>
        <begin position="21"/>
        <end position="149"/>
    </location>
</feature>
<feature type="domain" description="Thiol:disulfide interchange protein DsbD N-terminal" evidence="2">
    <location>
        <begin position="32"/>
        <end position="147"/>
    </location>
</feature>
<dbReference type="AlphaFoldDB" id="A0A969W9Y3"/>
<gene>
    <name evidence="3" type="ORF">G7Y82_04830</name>
</gene>
<dbReference type="SUPFAM" id="SSF74863">
    <property type="entry name" value="Thiol:disulfide interchange protein DsbD, N-terminal domain (DsbD-alpha)"/>
    <property type="match status" value="1"/>
</dbReference>
<dbReference type="InterPro" id="IPR036929">
    <property type="entry name" value="DsbDN_sf"/>
</dbReference>
<dbReference type="Pfam" id="PF11412">
    <property type="entry name" value="DsbD_N"/>
    <property type="match status" value="1"/>
</dbReference>
<dbReference type="Gene3D" id="2.60.40.1250">
    <property type="entry name" value="Thiol:disulfide interchange protein DsbD, N-terminal domain"/>
    <property type="match status" value="1"/>
</dbReference>
<dbReference type="PANTHER" id="PTHR32234">
    <property type="entry name" value="THIOL:DISULFIDE INTERCHANGE PROTEIN DSBD"/>
    <property type="match status" value="1"/>
</dbReference>
<sequence length="149" mass="15876">MSLIRLTGAALLVVSTAAAANTHLFDGPASANDLLTAAQAFSMLPVERHGQSLHLSWSIAPGYYLYRQRIKVETLAPSAAGVEAIRLPDGIAHHDDHFGDVEIYRNDLEADVPLSATPSAPLRVRVTYQGCADAGVCYPPQTVVQTIAP</sequence>
<accession>A0A969W9Y3</accession>
<evidence type="ECO:0000313" key="3">
    <source>
        <dbReference type="EMBL" id="NKF21631.1"/>
    </source>
</evidence>
<reference evidence="3" key="1">
    <citation type="submission" date="2020-03" db="EMBL/GenBank/DDBJ databases">
        <title>Solimonas marina sp. nov., isolated from deep seawater of the Pacific Ocean.</title>
        <authorList>
            <person name="Liu X."/>
            <person name="Lai Q."/>
            <person name="Sun F."/>
            <person name="Gai Y."/>
            <person name="Li G."/>
            <person name="Shao Z."/>
        </authorList>
    </citation>
    <scope>NUCLEOTIDE SEQUENCE</scope>
    <source>
        <strain evidence="3">C16B3</strain>
    </source>
</reference>
<feature type="signal peptide" evidence="1">
    <location>
        <begin position="1"/>
        <end position="20"/>
    </location>
</feature>
<organism evidence="3 4">
    <name type="scientific">Solimonas marina</name>
    <dbReference type="NCBI Taxonomy" id="2714601"/>
    <lineage>
        <taxon>Bacteria</taxon>
        <taxon>Pseudomonadati</taxon>
        <taxon>Pseudomonadota</taxon>
        <taxon>Gammaproteobacteria</taxon>
        <taxon>Nevskiales</taxon>
        <taxon>Nevskiaceae</taxon>
        <taxon>Solimonas</taxon>
    </lineage>
</organism>
<keyword evidence="4" id="KW-1185">Reference proteome</keyword>
<proteinExistence type="predicted"/>
<comment type="caution">
    <text evidence="3">The sequence shown here is derived from an EMBL/GenBank/DDBJ whole genome shotgun (WGS) entry which is preliminary data.</text>
</comment>
<dbReference type="Proteomes" id="UP000653472">
    <property type="component" value="Unassembled WGS sequence"/>
</dbReference>
<dbReference type="GO" id="GO:0045454">
    <property type="term" value="P:cell redox homeostasis"/>
    <property type="evidence" value="ECO:0007669"/>
    <property type="project" value="TreeGrafter"/>
</dbReference>
<dbReference type="InterPro" id="IPR028250">
    <property type="entry name" value="DsbDN"/>
</dbReference>
<evidence type="ECO:0000259" key="2">
    <source>
        <dbReference type="Pfam" id="PF11412"/>
    </source>
</evidence>